<feature type="domain" description="ZZ-type" evidence="8">
    <location>
        <begin position="100"/>
        <end position="152"/>
    </location>
</feature>
<evidence type="ECO:0000256" key="4">
    <source>
        <dbReference type="ARBA" id="ARBA00022837"/>
    </source>
</evidence>
<protein>
    <recommendedName>
        <fullName evidence="12">ZZ-type domain-containing protein</fullName>
    </recommendedName>
</protein>
<keyword evidence="7" id="KW-1133">Transmembrane helix</keyword>
<dbReference type="Gene3D" id="3.30.60.90">
    <property type="match status" value="1"/>
</dbReference>
<reference evidence="11" key="1">
    <citation type="submission" date="2017-03" db="EMBL/GenBank/DDBJ databases">
        <title>Genomes of endolithic fungi from Antarctica.</title>
        <authorList>
            <person name="Coleine C."/>
            <person name="Masonjones S."/>
            <person name="Stajich J.E."/>
        </authorList>
    </citation>
    <scope>NUCLEOTIDE SEQUENCE [LARGE SCALE GENOMIC DNA]</scope>
    <source>
        <strain evidence="11">CCFEE 5527</strain>
    </source>
</reference>
<gene>
    <name evidence="10" type="ORF">B0A48_06384</name>
</gene>
<dbReference type="InterPro" id="IPR002048">
    <property type="entry name" value="EF_hand_dom"/>
</dbReference>
<dbReference type="EMBL" id="NAJO01000012">
    <property type="protein sequence ID" value="OQO08514.1"/>
    <property type="molecule type" value="Genomic_DNA"/>
</dbReference>
<dbReference type="Gene3D" id="1.10.238.10">
    <property type="entry name" value="EF-hand"/>
    <property type="match status" value="1"/>
</dbReference>
<keyword evidence="7" id="KW-0472">Membrane</keyword>
<feature type="transmembrane region" description="Helical" evidence="7">
    <location>
        <begin position="7"/>
        <end position="27"/>
    </location>
</feature>
<dbReference type="SMART" id="SM00291">
    <property type="entry name" value="ZnF_ZZ"/>
    <property type="match status" value="1"/>
</dbReference>
<dbReference type="SUPFAM" id="SSF57850">
    <property type="entry name" value="RING/U-box"/>
    <property type="match status" value="1"/>
</dbReference>
<dbReference type="InterPro" id="IPR018247">
    <property type="entry name" value="EF_Hand_1_Ca_BS"/>
</dbReference>
<dbReference type="GO" id="GO:0005509">
    <property type="term" value="F:calcium ion binding"/>
    <property type="evidence" value="ECO:0007669"/>
    <property type="project" value="InterPro"/>
</dbReference>
<dbReference type="InParanoid" id="A0A1V8TB57"/>
<dbReference type="GO" id="GO:0008270">
    <property type="term" value="F:zinc ion binding"/>
    <property type="evidence" value="ECO:0007669"/>
    <property type="project" value="UniProtKB-KW"/>
</dbReference>
<dbReference type="InterPro" id="IPR043145">
    <property type="entry name" value="Znf_ZZ_sf"/>
</dbReference>
<dbReference type="PROSITE" id="PS50222">
    <property type="entry name" value="EF_HAND_2"/>
    <property type="match status" value="1"/>
</dbReference>
<dbReference type="PROSITE" id="PS50135">
    <property type="entry name" value="ZF_ZZ_2"/>
    <property type="match status" value="1"/>
</dbReference>
<comment type="caution">
    <text evidence="10">The sequence shown here is derived from an EMBL/GenBank/DDBJ whole genome shotgun (WGS) entry which is preliminary data.</text>
</comment>
<feature type="region of interest" description="Disordered" evidence="6">
    <location>
        <begin position="381"/>
        <end position="419"/>
    </location>
</feature>
<evidence type="ECO:0000313" key="11">
    <source>
        <dbReference type="Proteomes" id="UP000192596"/>
    </source>
</evidence>
<evidence type="ECO:0000256" key="2">
    <source>
        <dbReference type="ARBA" id="ARBA00022771"/>
    </source>
</evidence>
<evidence type="ECO:0008006" key="12">
    <source>
        <dbReference type="Google" id="ProtNLM"/>
    </source>
</evidence>
<proteinExistence type="predicted"/>
<keyword evidence="11" id="KW-1185">Reference proteome</keyword>
<dbReference type="Pfam" id="PF00569">
    <property type="entry name" value="ZZ"/>
    <property type="match status" value="1"/>
</dbReference>
<organism evidence="10 11">
    <name type="scientific">Cryoendolithus antarcticus</name>
    <dbReference type="NCBI Taxonomy" id="1507870"/>
    <lineage>
        <taxon>Eukaryota</taxon>
        <taxon>Fungi</taxon>
        <taxon>Dikarya</taxon>
        <taxon>Ascomycota</taxon>
        <taxon>Pezizomycotina</taxon>
        <taxon>Dothideomycetes</taxon>
        <taxon>Dothideomycetidae</taxon>
        <taxon>Cladosporiales</taxon>
        <taxon>Cladosporiaceae</taxon>
        <taxon>Cryoendolithus</taxon>
    </lineage>
</organism>
<dbReference type="SMART" id="SM00054">
    <property type="entry name" value="EFh"/>
    <property type="match status" value="2"/>
</dbReference>
<evidence type="ECO:0000256" key="7">
    <source>
        <dbReference type="SAM" id="Phobius"/>
    </source>
</evidence>
<dbReference type="PROSITE" id="PS01357">
    <property type="entry name" value="ZF_ZZ_1"/>
    <property type="match status" value="1"/>
</dbReference>
<evidence type="ECO:0000256" key="5">
    <source>
        <dbReference type="PROSITE-ProRule" id="PRU00228"/>
    </source>
</evidence>
<dbReference type="InterPro" id="IPR011992">
    <property type="entry name" value="EF-hand-dom_pair"/>
</dbReference>
<name>A0A1V8TB57_9PEZI</name>
<evidence type="ECO:0000259" key="8">
    <source>
        <dbReference type="PROSITE" id="PS50135"/>
    </source>
</evidence>
<evidence type="ECO:0000256" key="3">
    <source>
        <dbReference type="ARBA" id="ARBA00022833"/>
    </source>
</evidence>
<dbReference type="InterPro" id="IPR000433">
    <property type="entry name" value="Znf_ZZ"/>
</dbReference>
<dbReference type="InterPro" id="IPR052260">
    <property type="entry name" value="Autophagy_Rcpt_SigReg"/>
</dbReference>
<keyword evidence="3" id="KW-0862">Zinc</keyword>
<accession>A0A1V8TB57</accession>
<evidence type="ECO:0000256" key="6">
    <source>
        <dbReference type="SAM" id="MobiDB-lite"/>
    </source>
</evidence>
<keyword evidence="7" id="KW-0812">Transmembrane</keyword>
<keyword evidence="4" id="KW-0106">Calcium</keyword>
<dbReference type="OrthoDB" id="2122982at2759"/>
<sequence>MSRYHPAVIAGVSIAAVYGIYIIYTVASVDSGTRLRRSNAVRRSRRVHQLQGMGGAAEPPADELANTEVSVTADEDHSQGLKALLYHIAEDNAKRKGFQHRGIFCEGCGMLPIRSVRYHCLNCADYDLCSTCEATTQHPITHVFAKIKIPLPVLSQPSKPLEPWYPGKLTHFPWPPSPQDIQALSQSLQVKEHDIFAWWEQFHCLANAELVRLDGSRRTAINRRAFDFAMTSHRWHGRPPSVHLYDRMFAFYDSDSKGAILFDDFSRGMAYIRGGNRFRSLEPALRGYDIDNDGYLEPADFLRMFRAKYLLDSQITADLIEMAAEAHTKTSSDMIKSSQPLSALFHEDDVPPGATRPLHGKAESVHHDLEPLPGIRTIIVDSDDPQRASPDQQRPATTHRAASEDEVTPSETDRSRAGATGLDIDLDKLDEDDMRMLGIIDDDCVARTAESATTSDLMWHVLEEGFEKMLDPIFAGVEANDEGVVRMSFEEVTEKASEDEEMRGLITSWLQYASF</sequence>
<keyword evidence="2 5" id="KW-0863">Zinc-finger</keyword>
<keyword evidence="1" id="KW-0479">Metal-binding</keyword>
<dbReference type="STRING" id="1507870.A0A1V8TB57"/>
<dbReference type="SUPFAM" id="SSF47473">
    <property type="entry name" value="EF-hand"/>
    <property type="match status" value="1"/>
</dbReference>
<dbReference type="Proteomes" id="UP000192596">
    <property type="component" value="Unassembled WGS sequence"/>
</dbReference>
<evidence type="ECO:0000256" key="1">
    <source>
        <dbReference type="ARBA" id="ARBA00022723"/>
    </source>
</evidence>
<dbReference type="PROSITE" id="PS00018">
    <property type="entry name" value="EF_HAND_1"/>
    <property type="match status" value="1"/>
</dbReference>
<evidence type="ECO:0000313" key="10">
    <source>
        <dbReference type="EMBL" id="OQO08514.1"/>
    </source>
</evidence>
<dbReference type="CDD" id="cd02340">
    <property type="entry name" value="ZZ_NBR1_like"/>
    <property type="match status" value="1"/>
</dbReference>
<dbReference type="AlphaFoldDB" id="A0A1V8TB57"/>
<evidence type="ECO:0000259" key="9">
    <source>
        <dbReference type="PROSITE" id="PS50222"/>
    </source>
</evidence>
<feature type="domain" description="EF-hand" evidence="9">
    <location>
        <begin position="240"/>
        <end position="275"/>
    </location>
</feature>
<dbReference type="PANTHER" id="PTHR15090">
    <property type="entry name" value="SEQUESTOSOME 1-RELATED"/>
    <property type="match status" value="1"/>
</dbReference>
<feature type="region of interest" description="Disordered" evidence="6">
    <location>
        <begin position="344"/>
        <end position="367"/>
    </location>
</feature>